<accession>D3Q445</accession>
<dbReference type="InterPro" id="IPR029063">
    <property type="entry name" value="SAM-dependent_MTases_sf"/>
</dbReference>
<organism evidence="2 3">
    <name type="scientific">Stackebrandtia nassauensis (strain DSM 44728 / CIP 108903 / NRRL B-16338 / NBRC 102104 / LLR-40K-21)</name>
    <dbReference type="NCBI Taxonomy" id="446470"/>
    <lineage>
        <taxon>Bacteria</taxon>
        <taxon>Bacillati</taxon>
        <taxon>Actinomycetota</taxon>
        <taxon>Actinomycetes</taxon>
        <taxon>Glycomycetales</taxon>
        <taxon>Glycomycetaceae</taxon>
        <taxon>Stackebrandtia</taxon>
    </lineage>
</organism>
<keyword evidence="2" id="KW-0808">Transferase</keyword>
<reference evidence="2 3" key="1">
    <citation type="journal article" date="2009" name="Stand. Genomic Sci.">
        <title>Complete genome sequence of Stackebrandtia nassauensis type strain (LLR-40K-21).</title>
        <authorList>
            <person name="Munk C."/>
            <person name="Lapidus A."/>
            <person name="Copeland A."/>
            <person name="Jando M."/>
            <person name="Mayilraj S."/>
            <person name="Glavina Del Rio T."/>
            <person name="Nolan M."/>
            <person name="Chen F."/>
            <person name="Lucas S."/>
            <person name="Tice H."/>
            <person name="Cheng J.F."/>
            <person name="Han C."/>
            <person name="Detter J.C."/>
            <person name="Bruce D."/>
            <person name="Goodwin L."/>
            <person name="Chain P."/>
            <person name="Pitluck S."/>
            <person name="Goker M."/>
            <person name="Ovchinikova G."/>
            <person name="Pati A."/>
            <person name="Ivanova N."/>
            <person name="Mavromatis K."/>
            <person name="Chen A."/>
            <person name="Palaniappan K."/>
            <person name="Land M."/>
            <person name="Hauser L."/>
            <person name="Chang Y.J."/>
            <person name="Jeffries C.D."/>
            <person name="Bristow J."/>
            <person name="Eisen J.A."/>
            <person name="Markowitz V."/>
            <person name="Hugenholtz P."/>
            <person name="Kyrpides N.C."/>
            <person name="Klenk H.P."/>
        </authorList>
    </citation>
    <scope>NUCLEOTIDE SEQUENCE [LARGE SCALE GENOMIC DNA]</scope>
    <source>
        <strain evidence="3">DSM 44728 / CIP 108903 / NRRL B-16338 / NBRC 102104 / LLR-40K-21</strain>
    </source>
</reference>
<protein>
    <submittedName>
        <fullName evidence="2">Methyltransferase FkbM family</fullName>
    </submittedName>
</protein>
<dbReference type="GO" id="GO:0008171">
    <property type="term" value="F:O-methyltransferase activity"/>
    <property type="evidence" value="ECO:0007669"/>
    <property type="project" value="TreeGrafter"/>
</dbReference>
<feature type="domain" description="Methyltransferase FkbM" evidence="1">
    <location>
        <begin position="117"/>
        <end position="253"/>
    </location>
</feature>
<keyword evidence="3" id="KW-1185">Reference proteome</keyword>
<evidence type="ECO:0000313" key="2">
    <source>
        <dbReference type="EMBL" id="ADD45930.1"/>
    </source>
</evidence>
<dbReference type="Pfam" id="PF05050">
    <property type="entry name" value="Methyltransf_21"/>
    <property type="match status" value="1"/>
</dbReference>
<dbReference type="eggNOG" id="COG0220">
    <property type="taxonomic scope" value="Bacteria"/>
</dbReference>
<dbReference type="HOGENOM" id="CLU_874087_0_0_11"/>
<dbReference type="AlphaFoldDB" id="D3Q445"/>
<dbReference type="EMBL" id="CP001778">
    <property type="protein sequence ID" value="ADD45930.1"/>
    <property type="molecule type" value="Genomic_DNA"/>
</dbReference>
<evidence type="ECO:0000259" key="1">
    <source>
        <dbReference type="Pfam" id="PF05050"/>
    </source>
</evidence>
<dbReference type="Proteomes" id="UP000000844">
    <property type="component" value="Chromosome"/>
</dbReference>
<dbReference type="InterPro" id="IPR053188">
    <property type="entry name" value="FkbM_Methyltransferase"/>
</dbReference>
<dbReference type="GO" id="GO:0032259">
    <property type="term" value="P:methylation"/>
    <property type="evidence" value="ECO:0007669"/>
    <property type="project" value="UniProtKB-KW"/>
</dbReference>
<name>D3Q445_STANL</name>
<sequence>MFNALSTIGFKVYDLGPGTGLVTRRKDYQVVDVSSRSWLVTRGKQDPVVAKAVALANGDKVASGQKSVLLGPNAKLVLDDNAVVGDEHGFQKPAHNYLCNRHVAELLRHYRVNCVFDVGANVGQYAKNLRKFGYTGRIVSFEPVPHIAEKLRAAAEGDPDWQVHQCALGREAGSVTMNVVKGSMSSILGPTDFGSTRYKRFNNIDKVDVPVHRLDAIMDEAMAGLDDPRPYLKLDTQGLDLEAFAGTGDRVKQLVGMQSEVALMHIYEGMPGMMEALGVYTEAGFEITGMYPVSREQTTKRVLEFDCVMARAESAPAV</sequence>
<dbReference type="PANTHER" id="PTHR36973">
    <property type="entry name" value="SLL1456 PROTEIN-RELATED"/>
    <property type="match status" value="1"/>
</dbReference>
<dbReference type="OrthoDB" id="4104638at2"/>
<dbReference type="InterPro" id="IPR006342">
    <property type="entry name" value="FkbM_mtfrase"/>
</dbReference>
<dbReference type="SUPFAM" id="SSF53335">
    <property type="entry name" value="S-adenosyl-L-methionine-dependent methyltransferases"/>
    <property type="match status" value="1"/>
</dbReference>
<dbReference type="PANTHER" id="PTHR36973:SF4">
    <property type="entry name" value="NODULATION PROTEIN"/>
    <property type="match status" value="1"/>
</dbReference>
<dbReference type="Gene3D" id="3.40.50.150">
    <property type="entry name" value="Vaccinia Virus protein VP39"/>
    <property type="match status" value="1"/>
</dbReference>
<proteinExistence type="predicted"/>
<keyword evidence="2" id="KW-0489">Methyltransferase</keyword>
<dbReference type="STRING" id="446470.Snas_6312"/>
<evidence type="ECO:0000313" key="3">
    <source>
        <dbReference type="Proteomes" id="UP000000844"/>
    </source>
</evidence>
<dbReference type="NCBIfam" id="TIGR01444">
    <property type="entry name" value="fkbM_fam"/>
    <property type="match status" value="1"/>
</dbReference>
<dbReference type="KEGG" id="sna:Snas_6312"/>
<gene>
    <name evidence="2" type="ordered locus">Snas_6312</name>
</gene>